<dbReference type="Proteomes" id="UP000250235">
    <property type="component" value="Unassembled WGS sequence"/>
</dbReference>
<evidence type="ECO:0000256" key="1">
    <source>
        <dbReference type="SAM" id="MobiDB-lite"/>
    </source>
</evidence>
<name>A0A2Z7B4F2_9LAMI</name>
<protein>
    <submittedName>
        <fullName evidence="2">Uncharacterized protein</fullName>
    </submittedName>
</protein>
<organism evidence="2 3">
    <name type="scientific">Dorcoceras hygrometricum</name>
    <dbReference type="NCBI Taxonomy" id="472368"/>
    <lineage>
        <taxon>Eukaryota</taxon>
        <taxon>Viridiplantae</taxon>
        <taxon>Streptophyta</taxon>
        <taxon>Embryophyta</taxon>
        <taxon>Tracheophyta</taxon>
        <taxon>Spermatophyta</taxon>
        <taxon>Magnoliopsida</taxon>
        <taxon>eudicotyledons</taxon>
        <taxon>Gunneridae</taxon>
        <taxon>Pentapetalae</taxon>
        <taxon>asterids</taxon>
        <taxon>lamiids</taxon>
        <taxon>Lamiales</taxon>
        <taxon>Gesneriaceae</taxon>
        <taxon>Didymocarpoideae</taxon>
        <taxon>Trichosporeae</taxon>
        <taxon>Loxocarpinae</taxon>
        <taxon>Dorcoceras</taxon>
    </lineage>
</organism>
<proteinExistence type="predicted"/>
<feature type="region of interest" description="Disordered" evidence="1">
    <location>
        <begin position="48"/>
        <end position="77"/>
    </location>
</feature>
<sequence>MDEKKVARSWFSKGQPCRTAACERHVSESRLWFEQSRPWCEPWFGREGAAGPGGRPVEADRANGGGHGCQARCTTQT</sequence>
<keyword evidence="3" id="KW-1185">Reference proteome</keyword>
<dbReference type="AlphaFoldDB" id="A0A2Z7B4F2"/>
<dbReference type="EMBL" id="KV010036">
    <property type="protein sequence ID" value="KZV28665.1"/>
    <property type="molecule type" value="Genomic_DNA"/>
</dbReference>
<evidence type="ECO:0000313" key="2">
    <source>
        <dbReference type="EMBL" id="KZV28665.1"/>
    </source>
</evidence>
<accession>A0A2Z7B4F2</accession>
<reference evidence="2 3" key="1">
    <citation type="journal article" date="2015" name="Proc. Natl. Acad. Sci. U.S.A.">
        <title>The resurrection genome of Boea hygrometrica: A blueprint for survival of dehydration.</title>
        <authorList>
            <person name="Xiao L."/>
            <person name="Yang G."/>
            <person name="Zhang L."/>
            <person name="Yang X."/>
            <person name="Zhao S."/>
            <person name="Ji Z."/>
            <person name="Zhou Q."/>
            <person name="Hu M."/>
            <person name="Wang Y."/>
            <person name="Chen M."/>
            <person name="Xu Y."/>
            <person name="Jin H."/>
            <person name="Xiao X."/>
            <person name="Hu G."/>
            <person name="Bao F."/>
            <person name="Hu Y."/>
            <person name="Wan P."/>
            <person name="Li L."/>
            <person name="Deng X."/>
            <person name="Kuang T."/>
            <person name="Xiang C."/>
            <person name="Zhu J.K."/>
            <person name="Oliver M.J."/>
            <person name="He Y."/>
        </authorList>
    </citation>
    <scope>NUCLEOTIDE SEQUENCE [LARGE SCALE GENOMIC DNA]</scope>
    <source>
        <strain evidence="3">cv. XS01</strain>
    </source>
</reference>
<gene>
    <name evidence="2" type="ORF">F511_30678</name>
</gene>
<evidence type="ECO:0000313" key="3">
    <source>
        <dbReference type="Proteomes" id="UP000250235"/>
    </source>
</evidence>